<name>A0A645DSW2_9ZZZZ</name>
<dbReference type="SUPFAM" id="SSF56059">
    <property type="entry name" value="Glutathione synthetase ATP-binding domain-like"/>
    <property type="match status" value="1"/>
</dbReference>
<dbReference type="GO" id="GO:0005524">
    <property type="term" value="F:ATP binding"/>
    <property type="evidence" value="ECO:0007669"/>
    <property type="project" value="UniProtKB-KW"/>
</dbReference>
<reference evidence="12" key="1">
    <citation type="submission" date="2019-08" db="EMBL/GenBank/DDBJ databases">
        <authorList>
            <person name="Kucharzyk K."/>
            <person name="Murdoch R.W."/>
            <person name="Higgins S."/>
            <person name="Loffler F."/>
        </authorList>
    </citation>
    <scope>NUCLEOTIDE SEQUENCE</scope>
</reference>
<dbReference type="InterPro" id="IPR023656">
    <property type="entry name" value="IMP_biosynth_PurP"/>
</dbReference>
<keyword evidence="9" id="KW-0464">Manganese</keyword>
<gene>
    <name evidence="12" type="ORF">SDC9_139719</name>
</gene>
<dbReference type="GO" id="GO:0006188">
    <property type="term" value="P:IMP biosynthetic process"/>
    <property type="evidence" value="ECO:0007669"/>
    <property type="project" value="InterPro"/>
</dbReference>
<sequence length="365" mass="41698">MGVVASHSALDTCDGAVSEGFRTVAVCQNGREDTFARYYKSQRDAKGNLIRGVVDETVLLNKFGDIMRPEVQEKLMKNNVLFIPNRSFVSYSGIDAVENDFQVPLVGSRNLLRSEERGDEKDYYWILERAGLPFPKKVERPEDIDGLTIIKVHHKVKKLERGFFTAQSYDQFVEKSEDLIKQGVIEPDFVKNARMEQYIIGPVFNLDFFYSPLEEKGEKIELLGVDWRFESSLDGFCRLTGKQQVELENDGILPEYTVCGHNSATLRESLLDKAFEMAEKYVEATKKHYNPGMIGPFCLQTCVDKDLDFYIYDVAPRIGGGTNVHMAMGHPYGNALWRKEMSTGRRLSMEIRKAIEQERIEEIIT</sequence>
<evidence type="ECO:0000313" key="12">
    <source>
        <dbReference type="EMBL" id="MPM92584.1"/>
    </source>
</evidence>
<evidence type="ECO:0000259" key="10">
    <source>
        <dbReference type="Pfam" id="PF06849"/>
    </source>
</evidence>
<dbReference type="Pfam" id="PF06849">
    <property type="entry name" value="DUF1246"/>
    <property type="match status" value="1"/>
</dbReference>
<evidence type="ECO:0000256" key="9">
    <source>
        <dbReference type="ARBA" id="ARBA00023211"/>
    </source>
</evidence>
<dbReference type="InterPro" id="IPR009720">
    <property type="entry name" value="IMP_biosynth_PurP_C"/>
</dbReference>
<evidence type="ECO:0000256" key="1">
    <source>
        <dbReference type="ARBA" id="ARBA00001936"/>
    </source>
</evidence>
<comment type="caution">
    <text evidence="12">The sequence shown here is derived from an EMBL/GenBank/DDBJ whole genome shotgun (WGS) entry which is preliminary data.</text>
</comment>
<evidence type="ECO:0000256" key="8">
    <source>
        <dbReference type="ARBA" id="ARBA00022842"/>
    </source>
</evidence>
<organism evidence="12">
    <name type="scientific">bioreactor metagenome</name>
    <dbReference type="NCBI Taxonomy" id="1076179"/>
    <lineage>
        <taxon>unclassified sequences</taxon>
        <taxon>metagenomes</taxon>
        <taxon>ecological metagenomes</taxon>
    </lineage>
</organism>
<evidence type="ECO:0000259" key="11">
    <source>
        <dbReference type="Pfam" id="PF06973"/>
    </source>
</evidence>
<keyword evidence="7" id="KW-0067">ATP-binding</keyword>
<dbReference type="EMBL" id="VSSQ01039507">
    <property type="protein sequence ID" value="MPM92584.1"/>
    <property type="molecule type" value="Genomic_DNA"/>
</dbReference>
<dbReference type="GO" id="GO:0000287">
    <property type="term" value="F:magnesium ion binding"/>
    <property type="evidence" value="ECO:0007669"/>
    <property type="project" value="InterPro"/>
</dbReference>
<protein>
    <recommendedName>
        <fullName evidence="13">Formate--phosphoribosylaminoimidazolecarboxamide ligase</fullName>
    </recommendedName>
</protein>
<evidence type="ECO:0000256" key="3">
    <source>
        <dbReference type="ARBA" id="ARBA00022598"/>
    </source>
</evidence>
<keyword evidence="8" id="KW-0460">Magnesium</keyword>
<evidence type="ECO:0000256" key="6">
    <source>
        <dbReference type="ARBA" id="ARBA00022755"/>
    </source>
</evidence>
<dbReference type="AlphaFoldDB" id="A0A645DSW2"/>
<evidence type="ECO:0008006" key="13">
    <source>
        <dbReference type="Google" id="ProtNLM"/>
    </source>
</evidence>
<keyword evidence="6" id="KW-0658">Purine biosynthesis</keyword>
<dbReference type="PANTHER" id="PTHR38147">
    <property type="entry name" value="5-FORMAMINOIMIDAZOLE-4-CARBOXAMIDE-1-(BETA)-D-RIBOFURANOSYL 5'-MONOPHOSPHATE SYNTHETASE-RELATED"/>
    <property type="match status" value="1"/>
</dbReference>
<evidence type="ECO:0000256" key="2">
    <source>
        <dbReference type="ARBA" id="ARBA00001946"/>
    </source>
</evidence>
<feature type="domain" description="IMP biosynthesis enzyme PurP N-terminal" evidence="10">
    <location>
        <begin position="2"/>
        <end position="138"/>
    </location>
</feature>
<dbReference type="InterPro" id="IPR016185">
    <property type="entry name" value="PreATP-grasp_dom_sf"/>
</dbReference>
<evidence type="ECO:0000256" key="5">
    <source>
        <dbReference type="ARBA" id="ARBA00022741"/>
    </source>
</evidence>
<dbReference type="Gene3D" id="3.30.1490.20">
    <property type="entry name" value="ATP-grasp fold, A domain"/>
    <property type="match status" value="1"/>
</dbReference>
<comment type="cofactor">
    <cofactor evidence="1">
        <name>Mn(2+)</name>
        <dbReference type="ChEBI" id="CHEBI:29035"/>
    </cofactor>
</comment>
<feature type="domain" description="IMP biosynthesis enzyme PurP C-terminal" evidence="11">
    <location>
        <begin position="172"/>
        <end position="365"/>
    </location>
</feature>
<keyword evidence="4" id="KW-0479">Metal-binding</keyword>
<dbReference type="InterPro" id="IPR010672">
    <property type="entry name" value="IMP_biosynth_PurP_N"/>
</dbReference>
<keyword evidence="3" id="KW-0436">Ligase</keyword>
<comment type="cofactor">
    <cofactor evidence="2">
        <name>Mg(2+)</name>
        <dbReference type="ChEBI" id="CHEBI:18420"/>
    </cofactor>
</comment>
<dbReference type="GO" id="GO:0016879">
    <property type="term" value="F:ligase activity, forming carbon-nitrogen bonds"/>
    <property type="evidence" value="ECO:0007669"/>
    <property type="project" value="InterPro"/>
</dbReference>
<dbReference type="Pfam" id="PF06973">
    <property type="entry name" value="DUF1297"/>
    <property type="match status" value="1"/>
</dbReference>
<dbReference type="SUPFAM" id="SSF52440">
    <property type="entry name" value="PreATP-grasp domain"/>
    <property type="match status" value="1"/>
</dbReference>
<dbReference type="Gene3D" id="3.30.470.20">
    <property type="entry name" value="ATP-grasp fold, B domain"/>
    <property type="match status" value="1"/>
</dbReference>
<dbReference type="PANTHER" id="PTHR38147:SF1">
    <property type="entry name" value="5-FORMAMINOIMIDAZOLE-4-CARBOXAMIDE-1-(BETA)-D-RIBOFURANOSYL 5'-MONOPHOSPHATE SYNTHETASE"/>
    <property type="match status" value="1"/>
</dbReference>
<evidence type="ECO:0000256" key="4">
    <source>
        <dbReference type="ARBA" id="ARBA00022723"/>
    </source>
</evidence>
<dbReference type="PIRSF" id="PIRSF004602">
    <property type="entry name" value="ATPgrasp_PurP"/>
    <property type="match status" value="1"/>
</dbReference>
<proteinExistence type="predicted"/>
<accession>A0A645DSW2</accession>
<keyword evidence="5" id="KW-0547">Nucleotide-binding</keyword>
<evidence type="ECO:0000256" key="7">
    <source>
        <dbReference type="ARBA" id="ARBA00022840"/>
    </source>
</evidence>
<dbReference type="Gene3D" id="3.40.50.20">
    <property type="match status" value="1"/>
</dbReference>
<dbReference type="InterPro" id="IPR013815">
    <property type="entry name" value="ATP_grasp_subdomain_1"/>
</dbReference>